<dbReference type="Proteomes" id="UP000644699">
    <property type="component" value="Unassembled WGS sequence"/>
</dbReference>
<dbReference type="NCBIfam" id="NF007429">
    <property type="entry name" value="PRK09974.1"/>
    <property type="match status" value="1"/>
</dbReference>
<dbReference type="InterPro" id="IPR037914">
    <property type="entry name" value="SpoVT-AbrB_sf"/>
</dbReference>
<dbReference type="SMART" id="SM00966">
    <property type="entry name" value="SpoVT_AbrB"/>
    <property type="match status" value="1"/>
</dbReference>
<dbReference type="GO" id="GO:0003700">
    <property type="term" value="F:DNA-binding transcription factor activity"/>
    <property type="evidence" value="ECO:0007669"/>
    <property type="project" value="InterPro"/>
</dbReference>
<evidence type="ECO:0000313" key="2">
    <source>
        <dbReference type="EMBL" id="GGE23030.1"/>
    </source>
</evidence>
<dbReference type="GO" id="GO:0097351">
    <property type="term" value="F:toxin sequestering activity"/>
    <property type="evidence" value="ECO:0007669"/>
    <property type="project" value="InterPro"/>
</dbReference>
<dbReference type="GO" id="GO:0001558">
    <property type="term" value="P:regulation of cell growth"/>
    <property type="evidence" value="ECO:0007669"/>
    <property type="project" value="InterPro"/>
</dbReference>
<accession>A0A917A2D1</accession>
<dbReference type="Pfam" id="PF15937">
    <property type="entry name" value="PrlF_antitoxin"/>
    <property type="match status" value="1"/>
</dbReference>
<evidence type="ECO:0000259" key="1">
    <source>
        <dbReference type="SMART" id="SM00966"/>
    </source>
</evidence>
<dbReference type="GO" id="GO:0003677">
    <property type="term" value="F:DNA binding"/>
    <property type="evidence" value="ECO:0007669"/>
    <property type="project" value="InterPro"/>
</dbReference>
<gene>
    <name evidence="2" type="ORF">GCM10011390_48080</name>
</gene>
<dbReference type="EMBL" id="BMIQ01000011">
    <property type="protein sequence ID" value="GGE23030.1"/>
    <property type="molecule type" value="Genomic_DNA"/>
</dbReference>
<comment type="caution">
    <text evidence="2">The sequence shown here is derived from an EMBL/GenBank/DDBJ whole genome shotgun (WGS) entry which is preliminary data.</text>
</comment>
<name>A0A917A2D1_9HYPH</name>
<evidence type="ECO:0000313" key="3">
    <source>
        <dbReference type="Proteomes" id="UP000644699"/>
    </source>
</evidence>
<reference evidence="2" key="2">
    <citation type="submission" date="2020-09" db="EMBL/GenBank/DDBJ databases">
        <authorList>
            <person name="Sun Q."/>
            <person name="Zhou Y."/>
        </authorList>
    </citation>
    <scope>NUCLEOTIDE SEQUENCE</scope>
    <source>
        <strain evidence="2">CGMCC 1.15367</strain>
    </source>
</reference>
<dbReference type="AlphaFoldDB" id="A0A917A2D1"/>
<dbReference type="InterPro" id="IPR031848">
    <property type="entry name" value="PrlF_antitoxin"/>
</dbReference>
<keyword evidence="3" id="KW-1185">Reference proteome</keyword>
<sequence>MHYLSERRPCPAREVIMPTFVQEESKLTDRYQTTIPSGVRKQLRLGKGDRIRYRIDAEGRVYIEGAREEAEDPALGAFLDFLESDIRRHPERLLALDGALYERMKNLVGHADVDLDQPLSEEDE</sequence>
<feature type="domain" description="SpoVT-AbrB" evidence="1">
    <location>
        <begin position="25"/>
        <end position="69"/>
    </location>
</feature>
<dbReference type="Gene3D" id="2.10.260.10">
    <property type="match status" value="1"/>
</dbReference>
<organism evidence="2 3">
    <name type="scientific">Aureimonas endophytica</name>
    <dbReference type="NCBI Taxonomy" id="2027858"/>
    <lineage>
        <taxon>Bacteria</taxon>
        <taxon>Pseudomonadati</taxon>
        <taxon>Pseudomonadota</taxon>
        <taxon>Alphaproteobacteria</taxon>
        <taxon>Hyphomicrobiales</taxon>
        <taxon>Aurantimonadaceae</taxon>
        <taxon>Aureimonas</taxon>
    </lineage>
</organism>
<proteinExistence type="predicted"/>
<reference evidence="2" key="1">
    <citation type="journal article" date="2014" name="Int. J. Syst. Evol. Microbiol.">
        <title>Complete genome sequence of Corynebacterium casei LMG S-19264T (=DSM 44701T), isolated from a smear-ripened cheese.</title>
        <authorList>
            <consortium name="US DOE Joint Genome Institute (JGI-PGF)"/>
            <person name="Walter F."/>
            <person name="Albersmeier A."/>
            <person name="Kalinowski J."/>
            <person name="Ruckert C."/>
        </authorList>
    </citation>
    <scope>NUCLEOTIDE SEQUENCE</scope>
    <source>
        <strain evidence="2">CGMCC 1.15367</strain>
    </source>
</reference>
<dbReference type="InterPro" id="IPR007159">
    <property type="entry name" value="SpoVT-AbrB_dom"/>
</dbReference>
<dbReference type="SUPFAM" id="SSF89447">
    <property type="entry name" value="AbrB/MazE/MraZ-like"/>
    <property type="match status" value="1"/>
</dbReference>
<protein>
    <recommendedName>
        <fullName evidence="1">SpoVT-AbrB domain-containing protein</fullName>
    </recommendedName>
</protein>